<evidence type="ECO:0000313" key="9">
    <source>
        <dbReference type="EMBL" id="TBU57111.1"/>
    </source>
</evidence>
<dbReference type="InterPro" id="IPR000172">
    <property type="entry name" value="GMC_OxRdtase_N"/>
</dbReference>
<keyword evidence="7" id="KW-0732">Signal</keyword>
<feature type="active site" description="Proton acceptor" evidence="5">
    <location>
        <position position="578"/>
    </location>
</feature>
<feature type="active site" description="Proton donor" evidence="5">
    <location>
        <position position="534"/>
    </location>
</feature>
<organism evidence="9 10">
    <name type="scientific">Dichomitus squalens</name>
    <dbReference type="NCBI Taxonomy" id="114155"/>
    <lineage>
        <taxon>Eukaryota</taxon>
        <taxon>Fungi</taxon>
        <taxon>Dikarya</taxon>
        <taxon>Basidiomycota</taxon>
        <taxon>Agaricomycotina</taxon>
        <taxon>Agaricomycetes</taxon>
        <taxon>Polyporales</taxon>
        <taxon>Polyporaceae</taxon>
        <taxon>Dichomitus</taxon>
    </lineage>
</organism>
<feature type="binding site" evidence="6">
    <location>
        <position position="115"/>
    </location>
    <ligand>
        <name>FAD</name>
        <dbReference type="ChEBI" id="CHEBI:57692"/>
    </ligand>
</feature>
<keyword evidence="3" id="KW-0285">Flavoprotein</keyword>
<evidence type="ECO:0000256" key="3">
    <source>
        <dbReference type="ARBA" id="ARBA00022630"/>
    </source>
</evidence>
<dbReference type="PROSITE" id="PS00624">
    <property type="entry name" value="GMC_OXRED_2"/>
    <property type="match status" value="1"/>
</dbReference>
<proteinExistence type="inferred from homology"/>
<accession>A0A4Q9PRT3</accession>
<keyword evidence="4 6" id="KW-0274">FAD</keyword>
<dbReference type="AlphaFoldDB" id="A0A4Q9PRT3"/>
<evidence type="ECO:0000256" key="6">
    <source>
        <dbReference type="PIRSR" id="PIRSR000137-2"/>
    </source>
</evidence>
<dbReference type="PANTHER" id="PTHR11552">
    <property type="entry name" value="GLUCOSE-METHANOL-CHOLINE GMC OXIDOREDUCTASE"/>
    <property type="match status" value="1"/>
</dbReference>
<dbReference type="Pfam" id="PF00732">
    <property type="entry name" value="GMC_oxred_N"/>
    <property type="match status" value="1"/>
</dbReference>
<dbReference type="PANTHER" id="PTHR11552:SF147">
    <property type="entry name" value="CHOLINE DEHYDROGENASE, MITOCHONDRIAL"/>
    <property type="match status" value="1"/>
</dbReference>
<evidence type="ECO:0000259" key="8">
    <source>
        <dbReference type="PROSITE" id="PS00624"/>
    </source>
</evidence>
<dbReference type="InterPro" id="IPR012132">
    <property type="entry name" value="GMC_OxRdtase"/>
</dbReference>
<comment type="similarity">
    <text evidence="2">Belongs to the GMC oxidoreductase family.</text>
</comment>
<name>A0A4Q9PRT3_9APHY</name>
<feature type="binding site" evidence="6">
    <location>
        <position position="263"/>
    </location>
    <ligand>
        <name>FAD</name>
        <dbReference type="ChEBI" id="CHEBI:57692"/>
    </ligand>
</feature>
<dbReference type="Proteomes" id="UP000292082">
    <property type="component" value="Unassembled WGS sequence"/>
</dbReference>
<feature type="domain" description="Glucose-methanol-choline oxidoreductase N-terminal" evidence="8">
    <location>
        <begin position="305"/>
        <end position="319"/>
    </location>
</feature>
<keyword evidence="10" id="KW-1185">Reference proteome</keyword>
<dbReference type="SUPFAM" id="SSF51905">
    <property type="entry name" value="FAD/NAD(P)-binding domain"/>
    <property type="match status" value="1"/>
</dbReference>
<comment type="cofactor">
    <cofactor evidence="1 6">
        <name>FAD</name>
        <dbReference type="ChEBI" id="CHEBI:57692"/>
    </cofactor>
</comment>
<dbReference type="InterPro" id="IPR007867">
    <property type="entry name" value="GMC_OxRtase_C"/>
</dbReference>
<dbReference type="SUPFAM" id="SSF54373">
    <property type="entry name" value="FAD-linked reductases, C-terminal domain"/>
    <property type="match status" value="1"/>
</dbReference>
<protein>
    <submittedName>
        <fullName evidence="9">Aryl-alcohol oxidase-like protein</fullName>
    </submittedName>
</protein>
<evidence type="ECO:0000256" key="5">
    <source>
        <dbReference type="PIRSR" id="PIRSR000137-1"/>
    </source>
</evidence>
<dbReference type="GO" id="GO:0050660">
    <property type="term" value="F:flavin adenine dinucleotide binding"/>
    <property type="evidence" value="ECO:0007669"/>
    <property type="project" value="InterPro"/>
</dbReference>
<sequence>MSIRRSFLIALLCFLENGLAALLTDHTRLTKKSYDFIVVGGGTAGSVLANRLTEQPEVNVLVVEAGRSNIDGPDLDDIQVPYFVADIPASFDWNYTTVPQRALQNRTLAYPRGHVLGGSSSTNFMFYTRGSSDEFDRLARISGDEGWSWKAMLPYILKSETLTPPADDHNTTGQVDPAVHGKTGPVLTSLPGNASVLDSRVLQTTSELSEFPFNLDMNSGNPLGVGWLQSTIGHGVRSSAATAFLAQETINRKNLDVLIGTRVTRLLQTERKDGKPVFLGVELAQCDSGTKVQIRAKKEVILSAGSIGTPHILMLSGIGGEKELTRLGITTVVDAPDVGKHMQDHPWVPLQWQVNTTNTLETINRNPDIFNAAMAVYNATKQGVISNNPGGNQIGWFRLPPNSSVLSEFGDTTAGPLSPHFELTFGNSFLSFTEPVPATGNFMSMCVALVAPTSRGSVQLATTSVFDAPLIDPAFMQTPSDLATLTEAVKAAHRFAAASAWKDFIVTPFVEAVNTTTDVDIHAYITNLVTTFRHPMGTARMSTSEFGSGVVNSNLLVNGASGLRIVDASIFPHIFGAHLQAPVYAIAERASDLIKKEHGVPLLS</sequence>
<evidence type="ECO:0000256" key="4">
    <source>
        <dbReference type="ARBA" id="ARBA00022827"/>
    </source>
</evidence>
<reference evidence="9 10" key="1">
    <citation type="submission" date="2019-01" db="EMBL/GenBank/DDBJ databases">
        <title>Draft genome sequences of three monokaryotic isolates of the white-rot basidiomycete fungus Dichomitus squalens.</title>
        <authorList>
            <consortium name="DOE Joint Genome Institute"/>
            <person name="Lopez S.C."/>
            <person name="Andreopoulos B."/>
            <person name="Pangilinan J."/>
            <person name="Lipzen A."/>
            <person name="Riley R."/>
            <person name="Ahrendt S."/>
            <person name="Ng V."/>
            <person name="Barry K."/>
            <person name="Daum C."/>
            <person name="Grigoriev I.V."/>
            <person name="Hilden K.S."/>
            <person name="Makela M.R."/>
            <person name="de Vries R.P."/>
        </authorList>
    </citation>
    <scope>NUCLEOTIDE SEQUENCE [LARGE SCALE GENOMIC DNA]</scope>
    <source>
        <strain evidence="9 10">CBS 464.89</strain>
    </source>
</reference>
<dbReference type="InterPro" id="IPR036188">
    <property type="entry name" value="FAD/NAD-bd_sf"/>
</dbReference>
<evidence type="ECO:0000256" key="1">
    <source>
        <dbReference type="ARBA" id="ARBA00001974"/>
    </source>
</evidence>
<feature type="chain" id="PRO_5020333155" evidence="7">
    <location>
        <begin position="21"/>
        <end position="604"/>
    </location>
</feature>
<dbReference type="Gene3D" id="3.50.50.60">
    <property type="entry name" value="FAD/NAD(P)-binding domain"/>
    <property type="match status" value="1"/>
</dbReference>
<evidence type="ECO:0000256" key="7">
    <source>
        <dbReference type="SAM" id="SignalP"/>
    </source>
</evidence>
<dbReference type="PIRSF" id="PIRSF000137">
    <property type="entry name" value="Alcohol_oxidase"/>
    <property type="match status" value="1"/>
</dbReference>
<evidence type="ECO:0000313" key="10">
    <source>
        <dbReference type="Proteomes" id="UP000292082"/>
    </source>
</evidence>
<gene>
    <name evidence="9" type="ORF">BD310DRAFT_930013</name>
</gene>
<feature type="signal peptide" evidence="7">
    <location>
        <begin position="1"/>
        <end position="20"/>
    </location>
</feature>
<evidence type="ECO:0000256" key="2">
    <source>
        <dbReference type="ARBA" id="ARBA00010790"/>
    </source>
</evidence>
<dbReference type="Pfam" id="PF05199">
    <property type="entry name" value="GMC_oxred_C"/>
    <property type="match status" value="1"/>
</dbReference>
<dbReference type="EMBL" id="ML145141">
    <property type="protein sequence ID" value="TBU57111.1"/>
    <property type="molecule type" value="Genomic_DNA"/>
</dbReference>
<dbReference type="GO" id="GO:0016614">
    <property type="term" value="F:oxidoreductase activity, acting on CH-OH group of donors"/>
    <property type="evidence" value="ECO:0007669"/>
    <property type="project" value="InterPro"/>
</dbReference>
<dbReference type="Gene3D" id="3.30.560.10">
    <property type="entry name" value="Glucose Oxidase, domain 3"/>
    <property type="match status" value="1"/>
</dbReference>